<proteinExistence type="predicted"/>
<sequence length="269" mass="28657">MCFEFDALPPRVPEDRVIPRLAGGAAAERLTLHSADGTPFAAALAECPDPIGGPAVIILPDVRGLYRFYVDLAERFVTAGYHALAIDYFGRTAGDAERDDEFDYMPHTMQTTPAQVQADIAAARDALAERTGATSFVTLGFCFGGAQSDLAGANPELGLDAVVSFYGTLDPGRFGIDSPDFPAPLRHADQIRTPLLALFGGADDHIPPADIEKFDAALTRNGVPHEIVSYPGAPHSFFDRAFDEHAEASADAWRRVLDFLGKVGAPAAG</sequence>
<gene>
    <name evidence="2" type="ORF">DSM104329_03202</name>
</gene>
<dbReference type="AlphaFoldDB" id="A0A9E6XYT2"/>
<dbReference type="KEGG" id="sbae:DSM104329_03202"/>
<dbReference type="InterPro" id="IPR029058">
    <property type="entry name" value="AB_hydrolase_fold"/>
</dbReference>
<dbReference type="SUPFAM" id="SSF53474">
    <property type="entry name" value="alpha/beta-Hydrolases"/>
    <property type="match status" value="1"/>
</dbReference>
<organism evidence="2 3">
    <name type="scientific">Capillimicrobium parvum</name>
    <dbReference type="NCBI Taxonomy" id="2884022"/>
    <lineage>
        <taxon>Bacteria</taxon>
        <taxon>Bacillati</taxon>
        <taxon>Actinomycetota</taxon>
        <taxon>Thermoleophilia</taxon>
        <taxon>Solirubrobacterales</taxon>
        <taxon>Capillimicrobiaceae</taxon>
        <taxon>Capillimicrobium</taxon>
    </lineage>
</organism>
<dbReference type="InterPro" id="IPR051049">
    <property type="entry name" value="Dienelactone_hydrolase-like"/>
</dbReference>
<dbReference type="GO" id="GO:0016787">
    <property type="term" value="F:hydrolase activity"/>
    <property type="evidence" value="ECO:0007669"/>
    <property type="project" value="InterPro"/>
</dbReference>
<dbReference type="PANTHER" id="PTHR46623">
    <property type="entry name" value="CARBOXYMETHYLENEBUTENOLIDASE-RELATED"/>
    <property type="match status" value="1"/>
</dbReference>
<reference evidence="2" key="1">
    <citation type="journal article" date="2022" name="Int. J. Syst. Evol. Microbiol.">
        <title>Pseudomonas aegrilactucae sp. nov. and Pseudomonas morbosilactucae sp. nov., pathogens causing bacterial rot of lettuce in Japan.</title>
        <authorList>
            <person name="Sawada H."/>
            <person name="Fujikawa T."/>
            <person name="Satou M."/>
        </authorList>
    </citation>
    <scope>NUCLEOTIDE SEQUENCE</scope>
    <source>
        <strain evidence="2">0166_1</strain>
    </source>
</reference>
<feature type="domain" description="Dienelactone hydrolase" evidence="1">
    <location>
        <begin position="41"/>
        <end position="262"/>
    </location>
</feature>
<dbReference type="PANTHER" id="PTHR46623:SF6">
    <property type="entry name" value="ALPHA_BETA-HYDROLASES SUPERFAMILY PROTEIN"/>
    <property type="match status" value="1"/>
</dbReference>
<keyword evidence="3" id="KW-1185">Reference proteome</keyword>
<protein>
    <recommendedName>
        <fullName evidence="1">Dienelactone hydrolase domain-containing protein</fullName>
    </recommendedName>
</protein>
<dbReference type="Pfam" id="PF01738">
    <property type="entry name" value="DLH"/>
    <property type="match status" value="1"/>
</dbReference>
<dbReference type="InterPro" id="IPR002925">
    <property type="entry name" value="Dienelactn_hydro"/>
</dbReference>
<dbReference type="EMBL" id="CP087164">
    <property type="protein sequence ID" value="UGS36791.1"/>
    <property type="molecule type" value="Genomic_DNA"/>
</dbReference>
<accession>A0A9E6XYT2</accession>
<dbReference type="Proteomes" id="UP001162834">
    <property type="component" value="Chromosome"/>
</dbReference>
<evidence type="ECO:0000313" key="2">
    <source>
        <dbReference type="EMBL" id="UGS36791.1"/>
    </source>
</evidence>
<name>A0A9E6XYT2_9ACTN</name>
<evidence type="ECO:0000313" key="3">
    <source>
        <dbReference type="Proteomes" id="UP001162834"/>
    </source>
</evidence>
<dbReference type="Gene3D" id="3.40.50.1820">
    <property type="entry name" value="alpha/beta hydrolase"/>
    <property type="match status" value="1"/>
</dbReference>
<evidence type="ECO:0000259" key="1">
    <source>
        <dbReference type="Pfam" id="PF01738"/>
    </source>
</evidence>
<dbReference type="RefSeq" id="WP_259310857.1">
    <property type="nucleotide sequence ID" value="NZ_CP087164.1"/>
</dbReference>